<dbReference type="EMBL" id="KL363252">
    <property type="protein sequence ID" value="KFD50524.1"/>
    <property type="molecule type" value="Genomic_DNA"/>
</dbReference>
<evidence type="ECO:0000313" key="1">
    <source>
        <dbReference type="EMBL" id="KFD50524.1"/>
    </source>
</evidence>
<evidence type="ECO:0000313" key="2">
    <source>
        <dbReference type="Proteomes" id="UP000030764"/>
    </source>
</evidence>
<accession>A0A085LZX8</accession>
<dbReference type="Proteomes" id="UP000030764">
    <property type="component" value="Unassembled WGS sequence"/>
</dbReference>
<organism evidence="1 2">
    <name type="scientific">Trichuris suis</name>
    <name type="common">pig whipworm</name>
    <dbReference type="NCBI Taxonomy" id="68888"/>
    <lineage>
        <taxon>Eukaryota</taxon>
        <taxon>Metazoa</taxon>
        <taxon>Ecdysozoa</taxon>
        <taxon>Nematoda</taxon>
        <taxon>Enoplea</taxon>
        <taxon>Dorylaimia</taxon>
        <taxon>Trichinellida</taxon>
        <taxon>Trichuridae</taxon>
        <taxon>Trichuris</taxon>
    </lineage>
</organism>
<sequence length="90" mass="10776">MPYQRMDEQTVREKYRTIYTVRLETALAPSSPVFLTRMMTEQEQFRNERQSLERSLINLTGACQFLHFLCYSIFNRHCRAQPTCTSFRTT</sequence>
<proteinExistence type="predicted"/>
<name>A0A085LZX8_9BILA</name>
<reference evidence="1 2" key="1">
    <citation type="journal article" date="2014" name="Nat. Genet.">
        <title>Genome and transcriptome of the porcine whipworm Trichuris suis.</title>
        <authorList>
            <person name="Jex A.R."/>
            <person name="Nejsum P."/>
            <person name="Schwarz E.M."/>
            <person name="Hu L."/>
            <person name="Young N.D."/>
            <person name="Hall R.S."/>
            <person name="Korhonen P.K."/>
            <person name="Liao S."/>
            <person name="Thamsborg S."/>
            <person name="Xia J."/>
            <person name="Xu P."/>
            <person name="Wang S."/>
            <person name="Scheerlinck J.P."/>
            <person name="Hofmann A."/>
            <person name="Sternberg P.W."/>
            <person name="Wang J."/>
            <person name="Gasser R.B."/>
        </authorList>
    </citation>
    <scope>NUCLEOTIDE SEQUENCE [LARGE SCALE GENOMIC DNA]</scope>
    <source>
        <strain evidence="1">DCEP-RM93M</strain>
    </source>
</reference>
<dbReference type="AlphaFoldDB" id="A0A085LZX8"/>
<protein>
    <submittedName>
        <fullName evidence="1">Uncharacterized protein</fullName>
    </submittedName>
</protein>
<gene>
    <name evidence="1" type="ORF">M513_08592</name>
</gene>
<keyword evidence="2" id="KW-1185">Reference proteome</keyword>